<evidence type="ECO:0008006" key="4">
    <source>
        <dbReference type="Google" id="ProtNLM"/>
    </source>
</evidence>
<dbReference type="OrthoDB" id="498286at2759"/>
<name>A0A4U0V737_9PEZI</name>
<protein>
    <recommendedName>
        <fullName evidence="4">N-acetylglucosamine-induced protein 1</fullName>
    </recommendedName>
</protein>
<evidence type="ECO:0000313" key="2">
    <source>
        <dbReference type="EMBL" id="TKA44618.1"/>
    </source>
</evidence>
<dbReference type="STRING" id="329885.A0A4U0V737"/>
<proteinExistence type="predicted"/>
<evidence type="ECO:0000256" key="1">
    <source>
        <dbReference type="SAM" id="MobiDB-lite"/>
    </source>
</evidence>
<dbReference type="PANTHER" id="PTHR35020:SF2">
    <property type="entry name" value="N-ACETYLGLUCOSAMINE-INDUCED PROTEIN 1"/>
    <property type="match status" value="1"/>
</dbReference>
<dbReference type="Proteomes" id="UP000310066">
    <property type="component" value="Unassembled WGS sequence"/>
</dbReference>
<gene>
    <name evidence="2" type="ORF">B0A54_04568</name>
</gene>
<sequence>MAAKPVSNHEALPEIDPQNPPFPLNDTDKKVLSIKDEDWNPITWAQLQEIIGTFPPFPQEQQQQAAAKLQRSPAATRQYLAWSASIKSQYGSTLPYITSQKLRWEPSPHSDPPAFPSQSSTPFASRRDYAILPNDWPYSFTPEITHLLVWTKTPIATDDSEGGDVTAESRRLIDGFVQKTFAAGLGEGGGERVLWFKNWTGLQSVRALDHVHVLVRGVDEEVLGAWLERRDL</sequence>
<organism evidence="2 3">
    <name type="scientific">Friedmanniomyces endolithicus</name>
    <dbReference type="NCBI Taxonomy" id="329885"/>
    <lineage>
        <taxon>Eukaryota</taxon>
        <taxon>Fungi</taxon>
        <taxon>Dikarya</taxon>
        <taxon>Ascomycota</taxon>
        <taxon>Pezizomycotina</taxon>
        <taxon>Dothideomycetes</taxon>
        <taxon>Dothideomycetidae</taxon>
        <taxon>Mycosphaerellales</taxon>
        <taxon>Teratosphaeriaceae</taxon>
        <taxon>Friedmanniomyces</taxon>
    </lineage>
</organism>
<dbReference type="GO" id="GO:0006044">
    <property type="term" value="P:N-acetylglucosamine metabolic process"/>
    <property type="evidence" value="ECO:0007669"/>
    <property type="project" value="TreeGrafter"/>
</dbReference>
<feature type="region of interest" description="Disordered" evidence="1">
    <location>
        <begin position="1"/>
        <end position="28"/>
    </location>
</feature>
<evidence type="ECO:0000313" key="3">
    <source>
        <dbReference type="Proteomes" id="UP000310066"/>
    </source>
</evidence>
<dbReference type="InterPro" id="IPR022036">
    <property type="entry name" value="DUF3605"/>
</dbReference>
<dbReference type="Pfam" id="PF12239">
    <property type="entry name" value="DUF3605"/>
    <property type="match status" value="1"/>
</dbReference>
<dbReference type="EMBL" id="NAJP01000014">
    <property type="protein sequence ID" value="TKA44618.1"/>
    <property type="molecule type" value="Genomic_DNA"/>
</dbReference>
<reference evidence="2 3" key="1">
    <citation type="submission" date="2017-03" db="EMBL/GenBank/DDBJ databases">
        <title>Genomes of endolithic fungi from Antarctica.</title>
        <authorList>
            <person name="Coleine C."/>
            <person name="Masonjones S."/>
            <person name="Stajich J.E."/>
        </authorList>
    </citation>
    <scope>NUCLEOTIDE SEQUENCE [LARGE SCALE GENOMIC DNA]</scope>
    <source>
        <strain evidence="2 3">CCFEE 5311</strain>
    </source>
</reference>
<dbReference type="AlphaFoldDB" id="A0A4U0V737"/>
<comment type="caution">
    <text evidence="2">The sequence shown here is derived from an EMBL/GenBank/DDBJ whole genome shotgun (WGS) entry which is preliminary data.</text>
</comment>
<dbReference type="PANTHER" id="PTHR35020">
    <property type="entry name" value="N-ACETYLGLUCOSAMINE-INDUCED PROTEIN 1"/>
    <property type="match status" value="1"/>
</dbReference>
<accession>A0A4U0V737</accession>
<dbReference type="GO" id="GO:0005737">
    <property type="term" value="C:cytoplasm"/>
    <property type="evidence" value="ECO:0007669"/>
    <property type="project" value="TreeGrafter"/>
</dbReference>